<dbReference type="eggNOG" id="KOG4475">
    <property type="taxonomic scope" value="Eukaryota"/>
</dbReference>
<evidence type="ECO:0000313" key="2">
    <source>
        <dbReference type="RefSeq" id="XP_017206719.2"/>
    </source>
</evidence>
<dbReference type="InterPro" id="IPR013783">
    <property type="entry name" value="Ig-like_fold"/>
</dbReference>
<dbReference type="InterPro" id="IPR007110">
    <property type="entry name" value="Ig-like_dom"/>
</dbReference>
<dbReference type="SMART" id="SM00409">
    <property type="entry name" value="IG"/>
    <property type="match status" value="3"/>
</dbReference>
<reference evidence="2" key="1">
    <citation type="submission" date="2025-08" db="UniProtKB">
        <authorList>
            <consortium name="RefSeq"/>
        </authorList>
    </citation>
    <scope>IDENTIFICATION</scope>
    <source>
        <strain evidence="2">Tuebingen</strain>
        <tissue evidence="2">Fibroblasts and whole tissue</tissue>
    </source>
</reference>
<sequence>MSIKVHYRRLLGRNMNAPLLLHLLFQGVLLFGALGWEVRMPKEIHGLKGSCMVIPCSFSYTTNPPTKPDKVVWYQWVSSGYPLVCDPSNSNNVIDKFRGRTSLYGGSSGACSLLIKNLEQSHHGEKIYAWIDPDNIGWRTYKFYDVTSTIRVDARPQLPSISIFGGEKMGDKITVTCSASHTCPYSIPRIILNGIEGSDQTNGDCSSDGQCRIALTRTAVVKAENTTFECSVTHDGGTTVTATKRQSSECVHQKITVEPEIVEVTEGIKQNFTCNVYHSCQRENPTITWNYENMQVSTGSKIVSGFDRVTYSSISFLGTTEDHGKKLKCTAKVSGRNIEASVALRVQCVHRNITIEPEIAEITEGVEQNFTCTVHHSCQKENPTITWNYENMQVSEGRQTLSGFDRVVYSTITFLGAKEDHGKKLICSAAFSRGNITESVVLYLQHPILTVLKTTGLYILTPSLVFLLACVIAGVIICKRRHRSKDASFVSGSKPFKPHMPSPKSDPKSMSGNDYEIYNNMEEDPDIYANA</sequence>
<dbReference type="STRING" id="7955.ENSDARP00000127592"/>
<name>A0ACD6B711_DANRE</name>
<evidence type="ECO:0000313" key="3">
    <source>
        <dbReference type="ZFIN" id="ZDB-GENE-131125-97"/>
    </source>
</evidence>
<dbReference type="SUPFAM" id="SSF48726">
    <property type="entry name" value="Immunoglobulin"/>
    <property type="match status" value="4"/>
</dbReference>
<organism evidence="1 2">
    <name type="scientific">Danio rerio</name>
    <name type="common">Zebrafish</name>
    <name type="synonym">Brachydanio rerio</name>
    <dbReference type="NCBI Taxonomy" id="7955"/>
    <lineage>
        <taxon>Eukaryota</taxon>
        <taxon>Metazoa</taxon>
        <taxon>Chordata</taxon>
        <taxon>Craniata</taxon>
        <taxon>Vertebrata</taxon>
        <taxon>Euteleostomi</taxon>
        <taxon>Actinopterygii</taxon>
        <taxon>Neopterygii</taxon>
        <taxon>Teleostei</taxon>
        <taxon>Ostariophysi</taxon>
        <taxon>Cypriniformes</taxon>
        <taxon>Danionidae</taxon>
        <taxon>Danioninae</taxon>
        <taxon>Danio</taxon>
    </lineage>
</organism>
<dbReference type="Gene3D" id="2.60.40.10">
    <property type="entry name" value="Immunoglobulins"/>
    <property type="match status" value="4"/>
</dbReference>
<dbReference type="RefSeq" id="XP_017206719.2">
    <property type="nucleotide sequence ID" value="XM_017351230.4"/>
</dbReference>
<dbReference type="PANTHER" id="PTHR46484:SF1">
    <property type="entry name" value="SCHWANN CELL MYELIN PROTEIN-RELATED"/>
    <property type="match status" value="1"/>
</dbReference>
<gene>
    <name evidence="2 3" type="primary">si:ch73-380l3.4</name>
</gene>
<protein>
    <submittedName>
        <fullName evidence="2">Sialic acid-binding Ig-like lectin 12 isoform X1</fullName>
    </submittedName>
</protein>
<evidence type="ECO:0000313" key="1">
    <source>
        <dbReference type="Proteomes" id="UP000000437"/>
    </source>
</evidence>
<dbReference type="Bgee" id="ENSDARG00000096863">
    <property type="expression patterns" value="Expressed in spleen and 9 other cell types or tissues"/>
</dbReference>
<dbReference type="GeneTree" id="ENSGT01150000286907"/>
<dbReference type="PROSITE" id="PS50835">
    <property type="entry name" value="IG_LIKE"/>
    <property type="match status" value="3"/>
</dbReference>
<dbReference type="Proteomes" id="UP000000437">
    <property type="component" value="Chromosome 15"/>
</dbReference>
<dbReference type="InterPro" id="IPR003599">
    <property type="entry name" value="Ig_sub"/>
</dbReference>
<keyword evidence="1" id="KW-1185">Reference proteome</keyword>
<dbReference type="InterPro" id="IPR003006">
    <property type="entry name" value="Ig/MHC_CS"/>
</dbReference>
<accession>A0ACD6B711</accession>
<dbReference type="OrthoDB" id="10039395at2759"/>
<dbReference type="AGR" id="ZFIN:ZDB-GENE-131125-97"/>
<dbReference type="InterPro" id="IPR036179">
    <property type="entry name" value="Ig-like_dom_sf"/>
</dbReference>
<proteinExistence type="predicted"/>
<dbReference type="PROSITE" id="PS00290">
    <property type="entry name" value="IG_MHC"/>
    <property type="match status" value="1"/>
</dbReference>
<dbReference type="PaxDb" id="7955-ENSDARP00000127592"/>
<dbReference type="ZFIN" id="ZDB-GENE-131125-97">
    <property type="gene designation" value="si:ch73-380l3.4"/>
</dbReference>
<dbReference type="KEGG" id="dre:101885005"/>
<dbReference type="PANTHER" id="PTHR46484">
    <property type="entry name" value="SI:CH211-171H4.5-RELATED"/>
    <property type="match status" value="1"/>
</dbReference>